<feature type="region of interest" description="Disordered" evidence="7">
    <location>
        <begin position="220"/>
        <end position="264"/>
    </location>
</feature>
<feature type="compositionally biased region" description="Basic and acidic residues" evidence="7">
    <location>
        <begin position="403"/>
        <end position="420"/>
    </location>
</feature>
<keyword evidence="3" id="KW-0735">Signal-anchor</keyword>
<name>A0A286UX24_9AGAM</name>
<dbReference type="Pfam" id="PF13896">
    <property type="entry name" value="Glyco_transf_49"/>
    <property type="match status" value="1"/>
</dbReference>
<keyword evidence="2" id="KW-0812">Transmembrane</keyword>
<evidence type="ECO:0000256" key="4">
    <source>
        <dbReference type="ARBA" id="ARBA00022989"/>
    </source>
</evidence>
<dbReference type="Proteomes" id="UP000217199">
    <property type="component" value="Unassembled WGS sequence"/>
</dbReference>
<dbReference type="EMBL" id="NBII01000001">
    <property type="protein sequence ID" value="PAV24118.1"/>
    <property type="molecule type" value="Genomic_DNA"/>
</dbReference>
<dbReference type="InterPro" id="IPR029044">
    <property type="entry name" value="Nucleotide-diphossugar_trans"/>
</dbReference>
<evidence type="ECO:0000256" key="6">
    <source>
        <dbReference type="ARBA" id="ARBA00023180"/>
    </source>
</evidence>
<dbReference type="GO" id="GO:0015020">
    <property type="term" value="F:glucuronosyltransferase activity"/>
    <property type="evidence" value="ECO:0007669"/>
    <property type="project" value="TreeGrafter"/>
</dbReference>
<dbReference type="InParanoid" id="A0A286UX24"/>
<comment type="subcellular location">
    <subcellularLocation>
        <location evidence="1">Membrane</location>
        <topology evidence="1">Single-pass type II membrane protein</topology>
    </subcellularLocation>
</comment>
<dbReference type="InterPro" id="IPR051292">
    <property type="entry name" value="Xyl/GlcA_transferase"/>
</dbReference>
<dbReference type="OrthoDB" id="411524at2759"/>
<feature type="compositionally biased region" description="Low complexity" evidence="7">
    <location>
        <begin position="223"/>
        <end position="241"/>
    </location>
</feature>
<dbReference type="PANTHER" id="PTHR12270">
    <property type="entry name" value="GLYCOSYLTRANSFERASE-RELATED"/>
    <property type="match status" value="1"/>
</dbReference>
<reference evidence="8 9" key="1">
    <citation type="journal article" date="2017" name="Mol. Ecol.">
        <title>Comparative and population genomic landscape of Phellinus noxius: A hypervariable fungus causing root rot in trees.</title>
        <authorList>
            <person name="Chung C.L."/>
            <person name="Lee T.J."/>
            <person name="Akiba M."/>
            <person name="Lee H.H."/>
            <person name="Kuo T.H."/>
            <person name="Liu D."/>
            <person name="Ke H.M."/>
            <person name="Yokoi T."/>
            <person name="Roa M.B."/>
            <person name="Lu M.J."/>
            <person name="Chang Y.Y."/>
            <person name="Ann P.J."/>
            <person name="Tsai J.N."/>
            <person name="Chen C.Y."/>
            <person name="Tzean S.S."/>
            <person name="Ota Y."/>
            <person name="Hattori T."/>
            <person name="Sahashi N."/>
            <person name="Liou R.F."/>
            <person name="Kikuchi T."/>
            <person name="Tsai I.J."/>
        </authorList>
    </citation>
    <scope>NUCLEOTIDE SEQUENCE [LARGE SCALE GENOMIC DNA]</scope>
    <source>
        <strain evidence="8 9">FFPRI411160</strain>
    </source>
</reference>
<dbReference type="SUPFAM" id="SSF53448">
    <property type="entry name" value="Nucleotide-diphospho-sugar transferases"/>
    <property type="match status" value="1"/>
</dbReference>
<dbReference type="GO" id="GO:0016020">
    <property type="term" value="C:membrane"/>
    <property type="evidence" value="ECO:0007669"/>
    <property type="project" value="UniProtKB-SubCell"/>
</dbReference>
<evidence type="ECO:0000313" key="8">
    <source>
        <dbReference type="EMBL" id="PAV24118.1"/>
    </source>
</evidence>
<organism evidence="8 9">
    <name type="scientific">Pyrrhoderma noxium</name>
    <dbReference type="NCBI Taxonomy" id="2282107"/>
    <lineage>
        <taxon>Eukaryota</taxon>
        <taxon>Fungi</taxon>
        <taxon>Dikarya</taxon>
        <taxon>Basidiomycota</taxon>
        <taxon>Agaricomycotina</taxon>
        <taxon>Agaricomycetes</taxon>
        <taxon>Hymenochaetales</taxon>
        <taxon>Hymenochaetaceae</taxon>
        <taxon>Pyrrhoderma</taxon>
    </lineage>
</organism>
<dbReference type="AlphaFoldDB" id="A0A286UX24"/>
<evidence type="ECO:0000256" key="1">
    <source>
        <dbReference type="ARBA" id="ARBA00004606"/>
    </source>
</evidence>
<evidence type="ECO:0000256" key="7">
    <source>
        <dbReference type="SAM" id="MobiDB-lite"/>
    </source>
</evidence>
<evidence type="ECO:0000256" key="3">
    <source>
        <dbReference type="ARBA" id="ARBA00022968"/>
    </source>
</evidence>
<keyword evidence="5" id="KW-0472">Membrane</keyword>
<dbReference type="STRING" id="2282107.A0A286UX24"/>
<protein>
    <submittedName>
        <fullName evidence="8">Glycosyltransferase family 49</fullName>
    </submittedName>
</protein>
<keyword evidence="4" id="KW-1133">Transmembrane helix</keyword>
<comment type="caution">
    <text evidence="8">The sequence shown here is derived from an EMBL/GenBank/DDBJ whole genome shotgun (WGS) entry which is preliminary data.</text>
</comment>
<evidence type="ECO:0000256" key="5">
    <source>
        <dbReference type="ARBA" id="ARBA00023136"/>
    </source>
</evidence>
<dbReference type="PANTHER" id="PTHR12270:SF25">
    <property type="entry name" value="GLYCOSYLTRANSFERASE-LIKE PROTEIN LARGE"/>
    <property type="match status" value="1"/>
</dbReference>
<keyword evidence="6" id="KW-0325">Glycoprotein</keyword>
<accession>A0A286UX24</accession>
<keyword evidence="9" id="KW-1185">Reference proteome</keyword>
<evidence type="ECO:0000256" key="2">
    <source>
        <dbReference type="ARBA" id="ARBA00022692"/>
    </source>
</evidence>
<feature type="region of interest" description="Disordered" evidence="7">
    <location>
        <begin position="388"/>
        <end position="423"/>
    </location>
</feature>
<evidence type="ECO:0000313" key="9">
    <source>
        <dbReference type="Proteomes" id="UP000217199"/>
    </source>
</evidence>
<feature type="compositionally biased region" description="Basic and acidic residues" evidence="7">
    <location>
        <begin position="242"/>
        <end position="264"/>
    </location>
</feature>
<dbReference type="GO" id="GO:0035269">
    <property type="term" value="P:protein O-linked glycosylation via mannose"/>
    <property type="evidence" value="ECO:0007669"/>
    <property type="project" value="TreeGrafter"/>
</dbReference>
<dbReference type="GO" id="GO:0042285">
    <property type="term" value="F:xylosyltransferase activity"/>
    <property type="evidence" value="ECO:0007669"/>
    <property type="project" value="TreeGrafter"/>
</dbReference>
<proteinExistence type="predicted"/>
<gene>
    <name evidence="8" type="ORF">PNOK_0118600</name>
</gene>
<sequence>MSKTRSYLNLDKNYLFSTLPWRDDYDTSLDLGFGFGSGSSATDSISHPPSYSSLLSLNRSSTFAKHTEDVIYWDSHYDFLVKGRFSMSHFLSSKNRRKNLPLYPSLAPHTKTRVNGKLTSGSGSGLRAVKGEEDTSMPASLFLSKAFSVSHENLAYMNQPNLDIVPYYYRSNSEHEKEDITITTLVTRNRFEIFKQLVERYQGPISVTVHVSRAEILGANPGLMTSSTTSSYLSPEPSSRPLEGKHSGGNQKEGEKESVVQDSDHYSSLLGQRRQDAKLKSEATLGSNLEITTQSRTKPKLELGSKTEEVQEPNFLDALHALYTSTPLMSQFVDVHLVMTPGAGDRQFNAWRNVARFFARTEYVMMLDVDFVPCTDFRSRVREALKGKGGWGSGVRKGGKGGHGTDRHDKKGKGKGREKEEGEEVTIQDLLRAGLAALVIPAFEYTNHEDGYDVSKFPRTKEEVRGMYERGEIGMFHRSWEYGHNGTDYERWVFGERKEGEVYKVRGEDYQYAYEPYVIFRREGLGLGTMSGTGAAASSSSLIPRMIPWCDERFVGYGGNKAACLYEMYLSGVDFYVLGDDFLVHRSHGYDESARRVERRYNRRIYRDFREEVCLRYLYSSLKGGIGLSKKEEDVRRRQDALDGLRGRRARNVIEECKKMKGVARIIAMLLEGN</sequence>